<dbReference type="Proteomes" id="UP000434957">
    <property type="component" value="Unassembled WGS sequence"/>
</dbReference>
<dbReference type="InterPro" id="IPR022742">
    <property type="entry name" value="Hydrolase_4"/>
</dbReference>
<evidence type="ECO:0000313" key="7">
    <source>
        <dbReference type="Proteomes" id="UP000435112"/>
    </source>
</evidence>
<name>A0A6A3JPJ1_9STRA</name>
<evidence type="ECO:0000313" key="2">
    <source>
        <dbReference type="EMBL" id="KAE8975136.1"/>
    </source>
</evidence>
<evidence type="ECO:0000313" key="4">
    <source>
        <dbReference type="EMBL" id="KAE9284039.1"/>
    </source>
</evidence>
<dbReference type="Proteomes" id="UP000435112">
    <property type="component" value="Unassembled WGS sequence"/>
</dbReference>
<protein>
    <recommendedName>
        <fullName evidence="1">Serine aminopeptidase S33 domain-containing protein</fullName>
    </recommendedName>
</protein>
<organism evidence="3 7">
    <name type="scientific">Phytophthora rubi</name>
    <dbReference type="NCBI Taxonomy" id="129364"/>
    <lineage>
        <taxon>Eukaryota</taxon>
        <taxon>Sar</taxon>
        <taxon>Stramenopiles</taxon>
        <taxon>Oomycota</taxon>
        <taxon>Peronosporomycetes</taxon>
        <taxon>Peronosporales</taxon>
        <taxon>Peronosporaceae</taxon>
        <taxon>Phytophthora</taxon>
    </lineage>
</organism>
<dbReference type="OrthoDB" id="2498029at2759"/>
<dbReference type="EMBL" id="QXFV01003627">
    <property type="protein sequence ID" value="KAE8975136.1"/>
    <property type="molecule type" value="Genomic_DNA"/>
</dbReference>
<keyword evidence="6" id="KW-1185">Reference proteome</keyword>
<gene>
    <name evidence="2" type="ORF">PR001_g25794</name>
    <name evidence="3" type="ORF">PR002_g19639</name>
    <name evidence="4" type="ORF">PR003_g26961</name>
</gene>
<dbReference type="Gene3D" id="3.40.50.1820">
    <property type="entry name" value="alpha/beta hydrolase"/>
    <property type="match status" value="1"/>
</dbReference>
<dbReference type="Proteomes" id="UP000429607">
    <property type="component" value="Unassembled WGS sequence"/>
</dbReference>
<dbReference type="SUPFAM" id="SSF53474">
    <property type="entry name" value="alpha/beta-Hydrolases"/>
    <property type="match status" value="1"/>
</dbReference>
<feature type="domain" description="Serine aminopeptidase S33" evidence="1">
    <location>
        <begin position="8"/>
        <end position="63"/>
    </location>
</feature>
<evidence type="ECO:0000313" key="3">
    <source>
        <dbReference type="EMBL" id="KAE8995368.1"/>
    </source>
</evidence>
<dbReference type="Pfam" id="PF12146">
    <property type="entry name" value="Hydrolase_4"/>
    <property type="match status" value="1"/>
</dbReference>
<evidence type="ECO:0000313" key="5">
    <source>
        <dbReference type="Proteomes" id="UP000429607"/>
    </source>
</evidence>
<reference evidence="5 7" key="1">
    <citation type="submission" date="2018-09" db="EMBL/GenBank/DDBJ databases">
        <title>Genomic investigation of the strawberry pathogen Phytophthora fragariae indicates pathogenicity is determined by transcriptional variation in three key races.</title>
        <authorList>
            <person name="Adams T.M."/>
            <person name="Armitage A.D."/>
            <person name="Sobczyk M.K."/>
            <person name="Bates H.J."/>
            <person name="Dunwell J.M."/>
            <person name="Nellist C.F."/>
            <person name="Harrison R.J."/>
        </authorList>
    </citation>
    <scope>NUCLEOTIDE SEQUENCE [LARGE SCALE GENOMIC DNA]</scope>
    <source>
        <strain evidence="2 5">SCRP249</strain>
        <strain evidence="3 7">SCRP324</strain>
        <strain evidence="4 6">SCRP333</strain>
    </source>
</reference>
<comment type="caution">
    <text evidence="3">The sequence shown here is derived from an EMBL/GenBank/DDBJ whole genome shotgun (WGS) entry which is preliminary data.</text>
</comment>
<dbReference type="EMBL" id="QXFT01003624">
    <property type="protein sequence ID" value="KAE9284039.1"/>
    <property type="molecule type" value="Genomic_DNA"/>
</dbReference>
<accession>A0A6A3JPJ1</accession>
<proteinExistence type="predicted"/>
<evidence type="ECO:0000313" key="6">
    <source>
        <dbReference type="Proteomes" id="UP000434957"/>
    </source>
</evidence>
<dbReference type="AlphaFoldDB" id="A0A6A3JPJ1"/>
<sequence length="98" mass="10772">MNRLTRKKRVEQLASDFCKLRVLFLTGSEDHITDQGVIQQFFSHLANAVKEREVFDGVLHCVFTSRGGGTRAALAASVTASSLVGPLTRCYLPTFLAT</sequence>
<evidence type="ECO:0000259" key="1">
    <source>
        <dbReference type="Pfam" id="PF12146"/>
    </source>
</evidence>
<dbReference type="EMBL" id="QXFU01001795">
    <property type="protein sequence ID" value="KAE8995368.1"/>
    <property type="molecule type" value="Genomic_DNA"/>
</dbReference>
<dbReference type="InterPro" id="IPR029058">
    <property type="entry name" value="AB_hydrolase_fold"/>
</dbReference>